<dbReference type="EMBL" id="VSRR010000871">
    <property type="protein sequence ID" value="MPC20438.1"/>
    <property type="molecule type" value="Genomic_DNA"/>
</dbReference>
<comment type="caution">
    <text evidence="1">The sequence shown here is derived from an EMBL/GenBank/DDBJ whole genome shotgun (WGS) entry which is preliminary data.</text>
</comment>
<keyword evidence="2" id="KW-1185">Reference proteome</keyword>
<organism evidence="1 2">
    <name type="scientific">Portunus trituberculatus</name>
    <name type="common">Swimming crab</name>
    <name type="synonym">Neptunus trituberculatus</name>
    <dbReference type="NCBI Taxonomy" id="210409"/>
    <lineage>
        <taxon>Eukaryota</taxon>
        <taxon>Metazoa</taxon>
        <taxon>Ecdysozoa</taxon>
        <taxon>Arthropoda</taxon>
        <taxon>Crustacea</taxon>
        <taxon>Multicrustacea</taxon>
        <taxon>Malacostraca</taxon>
        <taxon>Eumalacostraca</taxon>
        <taxon>Eucarida</taxon>
        <taxon>Decapoda</taxon>
        <taxon>Pleocyemata</taxon>
        <taxon>Brachyura</taxon>
        <taxon>Eubrachyura</taxon>
        <taxon>Portunoidea</taxon>
        <taxon>Portunidae</taxon>
        <taxon>Portuninae</taxon>
        <taxon>Portunus</taxon>
    </lineage>
</organism>
<proteinExistence type="predicted"/>
<dbReference type="OrthoDB" id="6370134at2759"/>
<accession>A0A5B7DGH1</accession>
<gene>
    <name evidence="1" type="ORF">E2C01_013381</name>
</gene>
<dbReference type="AlphaFoldDB" id="A0A5B7DGH1"/>
<name>A0A5B7DGH1_PORTR</name>
<dbReference type="Proteomes" id="UP000324222">
    <property type="component" value="Unassembled WGS sequence"/>
</dbReference>
<evidence type="ECO:0000313" key="2">
    <source>
        <dbReference type="Proteomes" id="UP000324222"/>
    </source>
</evidence>
<reference evidence="1 2" key="1">
    <citation type="submission" date="2019-05" db="EMBL/GenBank/DDBJ databases">
        <title>Another draft genome of Portunus trituberculatus and its Hox gene families provides insights of decapod evolution.</title>
        <authorList>
            <person name="Jeong J.-H."/>
            <person name="Song I."/>
            <person name="Kim S."/>
            <person name="Choi T."/>
            <person name="Kim D."/>
            <person name="Ryu S."/>
            <person name="Kim W."/>
        </authorList>
    </citation>
    <scope>NUCLEOTIDE SEQUENCE [LARGE SCALE GENOMIC DNA]</scope>
    <source>
        <tissue evidence="1">Muscle</tissue>
    </source>
</reference>
<sequence>MSLSGEVVSDCQLDGGCRLILKSSPMGLRLHWLTDEGGKQKTLYGTSCLSTVKVLLS</sequence>
<protein>
    <submittedName>
        <fullName evidence="1">Uncharacterized protein</fullName>
    </submittedName>
</protein>
<evidence type="ECO:0000313" key="1">
    <source>
        <dbReference type="EMBL" id="MPC20438.1"/>
    </source>
</evidence>